<sequence length="151" mass="16642">MPIKPWLWTGLICTAALFGCEEEVTAGFTVSDLQDSWVLSKIDGKDIAITEPRNPPGMQIDTNLKVAGFSGCNRFFGQVELTEKSKFRITAMGTTKMACIQNELATIESTMTKSLQKWNSIALENNILTLTSEQHILTFTPGELSVPDTPQ</sequence>
<accession>A0ABY5GKM3</accession>
<dbReference type="InterPro" id="IPR005184">
    <property type="entry name" value="DUF306_Meta_HslJ"/>
</dbReference>
<dbReference type="PROSITE" id="PS51257">
    <property type="entry name" value="PROKAR_LIPOPROTEIN"/>
    <property type="match status" value="1"/>
</dbReference>
<dbReference type="Pfam" id="PF03724">
    <property type="entry name" value="META"/>
    <property type="match status" value="1"/>
</dbReference>
<protein>
    <submittedName>
        <fullName evidence="2">META domain-containing protein</fullName>
    </submittedName>
</protein>
<reference evidence="2" key="1">
    <citation type="submission" date="2022-07" db="EMBL/GenBank/DDBJ databases">
        <title>Genome sequencing of Photobacterium atrarenae GJH2-4.</title>
        <authorList>
            <person name="Park S.-J."/>
        </authorList>
    </citation>
    <scope>NUCLEOTIDE SEQUENCE</scope>
    <source>
        <strain evidence="2">GJH2-4</strain>
    </source>
</reference>
<dbReference type="InterPro" id="IPR053147">
    <property type="entry name" value="Hsp_HslJ-like"/>
</dbReference>
<name>A0ABY5GKM3_9GAMM</name>
<feature type="domain" description="DUF306" evidence="1">
    <location>
        <begin position="33"/>
        <end position="139"/>
    </location>
</feature>
<gene>
    <name evidence="2" type="ORF">NNL38_22185</name>
</gene>
<proteinExistence type="predicted"/>
<dbReference type="PANTHER" id="PTHR35535:SF1">
    <property type="entry name" value="HEAT SHOCK PROTEIN HSLJ"/>
    <property type="match status" value="1"/>
</dbReference>
<dbReference type="EMBL" id="CP101509">
    <property type="protein sequence ID" value="UTV29721.1"/>
    <property type="molecule type" value="Genomic_DNA"/>
</dbReference>
<dbReference type="RefSeq" id="WP_255391040.1">
    <property type="nucleotide sequence ID" value="NZ_CP101509.1"/>
</dbReference>
<evidence type="ECO:0000259" key="1">
    <source>
        <dbReference type="Pfam" id="PF03724"/>
    </source>
</evidence>
<evidence type="ECO:0000313" key="2">
    <source>
        <dbReference type="EMBL" id="UTV29721.1"/>
    </source>
</evidence>
<organism evidence="2 3">
    <name type="scientific">Photobacterium atrarenae</name>
    <dbReference type="NCBI Taxonomy" id="865757"/>
    <lineage>
        <taxon>Bacteria</taxon>
        <taxon>Pseudomonadati</taxon>
        <taxon>Pseudomonadota</taxon>
        <taxon>Gammaproteobacteria</taxon>
        <taxon>Vibrionales</taxon>
        <taxon>Vibrionaceae</taxon>
        <taxon>Photobacterium</taxon>
    </lineage>
</organism>
<dbReference type="InterPro" id="IPR038670">
    <property type="entry name" value="HslJ-like_sf"/>
</dbReference>
<evidence type="ECO:0000313" key="3">
    <source>
        <dbReference type="Proteomes" id="UP001057998"/>
    </source>
</evidence>
<dbReference type="Proteomes" id="UP001057998">
    <property type="component" value="Chromosome 2"/>
</dbReference>
<dbReference type="Gene3D" id="2.40.128.270">
    <property type="match status" value="1"/>
</dbReference>
<keyword evidence="3" id="KW-1185">Reference proteome</keyword>
<dbReference type="PANTHER" id="PTHR35535">
    <property type="entry name" value="HEAT SHOCK PROTEIN HSLJ"/>
    <property type="match status" value="1"/>
</dbReference>